<evidence type="ECO:0000256" key="7">
    <source>
        <dbReference type="SAM" id="SignalP"/>
    </source>
</evidence>
<keyword evidence="3" id="KW-0645">Protease</keyword>
<dbReference type="Pfam" id="PF00089">
    <property type="entry name" value="Trypsin"/>
    <property type="match status" value="1"/>
</dbReference>
<dbReference type="InterPro" id="IPR043504">
    <property type="entry name" value="Peptidase_S1_PA_chymotrypsin"/>
</dbReference>
<organism evidence="9">
    <name type="scientific">Haematobia irritans</name>
    <name type="common">Horn fly</name>
    <name type="synonym">Conops irritans</name>
    <dbReference type="NCBI Taxonomy" id="7368"/>
    <lineage>
        <taxon>Eukaryota</taxon>
        <taxon>Metazoa</taxon>
        <taxon>Ecdysozoa</taxon>
        <taxon>Arthropoda</taxon>
        <taxon>Hexapoda</taxon>
        <taxon>Insecta</taxon>
        <taxon>Pterygota</taxon>
        <taxon>Neoptera</taxon>
        <taxon>Endopterygota</taxon>
        <taxon>Diptera</taxon>
        <taxon>Brachycera</taxon>
        <taxon>Muscomorpha</taxon>
        <taxon>Muscoidea</taxon>
        <taxon>Muscidae</taxon>
        <taxon>Haematobia</taxon>
    </lineage>
</organism>
<dbReference type="EMBL" id="GFDG01000202">
    <property type="protein sequence ID" value="JAV18597.1"/>
    <property type="molecule type" value="Transcribed_RNA"/>
</dbReference>
<evidence type="ECO:0000256" key="2">
    <source>
        <dbReference type="ARBA" id="ARBA00007664"/>
    </source>
</evidence>
<proteinExistence type="inferred from homology"/>
<reference evidence="9" key="1">
    <citation type="submission" date="2017-01" db="EMBL/GenBank/DDBJ databases">
        <title>An insight into the sialome and mialome of the horn fly, Haematobia irritans.</title>
        <authorList>
            <person name="Breijo M."/>
            <person name="Boiani M."/>
            <person name="Ures X."/>
            <person name="Rocha S."/>
            <person name="Sequeira M."/>
            <person name="Ribeiro J.M."/>
        </authorList>
    </citation>
    <scope>NUCLEOTIDE SEQUENCE</scope>
</reference>
<dbReference type="InterPro" id="IPR001314">
    <property type="entry name" value="Peptidase_S1A"/>
</dbReference>
<dbReference type="InterPro" id="IPR001254">
    <property type="entry name" value="Trypsin_dom"/>
</dbReference>
<dbReference type="InterPro" id="IPR009003">
    <property type="entry name" value="Peptidase_S1_PA"/>
</dbReference>
<evidence type="ECO:0000256" key="6">
    <source>
        <dbReference type="ARBA" id="ARBA00023157"/>
    </source>
</evidence>
<keyword evidence="4" id="KW-0378">Hydrolase</keyword>
<dbReference type="GO" id="GO:0004252">
    <property type="term" value="F:serine-type endopeptidase activity"/>
    <property type="evidence" value="ECO:0007669"/>
    <property type="project" value="InterPro"/>
</dbReference>
<feature type="chain" id="PRO_5012544094" evidence="7">
    <location>
        <begin position="22"/>
        <end position="263"/>
    </location>
</feature>
<name>A0A1L8EIS1_HAEIR</name>
<dbReference type="FunFam" id="2.40.10.10:FF:000036">
    <property type="entry name" value="Trypsin beta"/>
    <property type="match status" value="1"/>
</dbReference>
<evidence type="ECO:0000256" key="3">
    <source>
        <dbReference type="ARBA" id="ARBA00022670"/>
    </source>
</evidence>
<evidence type="ECO:0000259" key="8">
    <source>
        <dbReference type="PROSITE" id="PS50240"/>
    </source>
</evidence>
<dbReference type="PANTHER" id="PTHR24276:SF91">
    <property type="entry name" value="AT26814P-RELATED"/>
    <property type="match status" value="1"/>
</dbReference>
<keyword evidence="6" id="KW-1015">Disulfide bond</keyword>
<protein>
    <submittedName>
        <fullName evidence="9">Putative trypsin alpha-3-like protein</fullName>
    </submittedName>
</protein>
<keyword evidence="7" id="KW-0732">Signal</keyword>
<dbReference type="PROSITE" id="PS50240">
    <property type="entry name" value="TRYPSIN_DOM"/>
    <property type="match status" value="1"/>
</dbReference>
<evidence type="ECO:0000313" key="9">
    <source>
        <dbReference type="EMBL" id="JAV18597.1"/>
    </source>
</evidence>
<accession>A0A1L8EIS1</accession>
<dbReference type="GO" id="GO:0006508">
    <property type="term" value="P:proteolysis"/>
    <property type="evidence" value="ECO:0007669"/>
    <property type="project" value="UniProtKB-KW"/>
</dbReference>
<dbReference type="InterPro" id="IPR050430">
    <property type="entry name" value="Peptidase_S1"/>
</dbReference>
<evidence type="ECO:0000256" key="5">
    <source>
        <dbReference type="ARBA" id="ARBA00022825"/>
    </source>
</evidence>
<dbReference type="AlphaFoldDB" id="A0A1L8EIS1"/>
<dbReference type="CDD" id="cd00190">
    <property type="entry name" value="Tryp_SPc"/>
    <property type="match status" value="1"/>
</dbReference>
<evidence type="ECO:0000256" key="4">
    <source>
        <dbReference type="ARBA" id="ARBA00022801"/>
    </source>
</evidence>
<keyword evidence="5" id="KW-0720">Serine protease</keyword>
<feature type="signal peptide" evidence="7">
    <location>
        <begin position="1"/>
        <end position="21"/>
    </location>
</feature>
<feature type="domain" description="Peptidase S1" evidence="8">
    <location>
        <begin position="28"/>
        <end position="261"/>
    </location>
</feature>
<evidence type="ECO:0000256" key="1">
    <source>
        <dbReference type="ARBA" id="ARBA00004239"/>
    </source>
</evidence>
<dbReference type="SMART" id="SM00020">
    <property type="entry name" value="Tryp_SPc"/>
    <property type="match status" value="1"/>
</dbReference>
<dbReference type="SUPFAM" id="SSF50494">
    <property type="entry name" value="Trypsin-like serine proteases"/>
    <property type="match status" value="1"/>
</dbReference>
<sequence>MWKYFGILLTLAVVAKNYVASQEYESRIIGGQEEFITTVPYMVSIRYKKNETTPYEHRCSGTIYSANTILTTATCVIGLDLNRLHIKAGSSFRTQFDGSLFLVEKYVIHPDFNIWFTDYDLALIKLAFDLTPYPSKEIKAIEIADQLPASNRMATVAGWGTTNPDSNTEFSEQIKMAKVVMVEDEICREIYGGSRISEVMFCAAAATDLEDACYGDAGGALVYQNKAIGLVSWGRSCGDIKFPGVYTKLVLFKTWIDNEIAKF</sequence>
<dbReference type="GO" id="GO:0005576">
    <property type="term" value="C:extracellular region"/>
    <property type="evidence" value="ECO:0007669"/>
    <property type="project" value="UniProtKB-SubCell"/>
</dbReference>
<comment type="subcellular location">
    <subcellularLocation>
        <location evidence="1">Secreted</location>
        <location evidence="1">Extracellular space</location>
    </subcellularLocation>
</comment>
<comment type="similarity">
    <text evidence="2">Belongs to the peptidase S1 family.</text>
</comment>
<dbReference type="PRINTS" id="PR00722">
    <property type="entry name" value="CHYMOTRYPSIN"/>
</dbReference>
<dbReference type="Gene3D" id="2.40.10.10">
    <property type="entry name" value="Trypsin-like serine proteases"/>
    <property type="match status" value="1"/>
</dbReference>
<dbReference type="PANTHER" id="PTHR24276">
    <property type="entry name" value="POLYSERASE-RELATED"/>
    <property type="match status" value="1"/>
</dbReference>